<dbReference type="Pfam" id="PF00884">
    <property type="entry name" value="Sulfatase"/>
    <property type="match status" value="1"/>
</dbReference>
<dbReference type="OrthoDB" id="9766107at2"/>
<accession>A0A430K2K1</accession>
<evidence type="ECO:0000313" key="9">
    <source>
        <dbReference type="EMBL" id="RTE53333.1"/>
    </source>
</evidence>
<dbReference type="InterPro" id="IPR017850">
    <property type="entry name" value="Alkaline_phosphatase_core_sf"/>
</dbReference>
<keyword evidence="7" id="KW-0325">Glycoprotein</keyword>
<dbReference type="EMBL" id="RQPJ01000005">
    <property type="protein sequence ID" value="RTE53333.1"/>
    <property type="molecule type" value="Genomic_DNA"/>
</dbReference>
<dbReference type="GO" id="GO:0004065">
    <property type="term" value="F:arylsulfatase activity"/>
    <property type="evidence" value="ECO:0007669"/>
    <property type="project" value="TreeGrafter"/>
</dbReference>
<evidence type="ECO:0000256" key="4">
    <source>
        <dbReference type="ARBA" id="ARBA00022729"/>
    </source>
</evidence>
<dbReference type="Gene3D" id="3.40.720.10">
    <property type="entry name" value="Alkaline Phosphatase, subunit A"/>
    <property type="match status" value="1"/>
</dbReference>
<dbReference type="PANTHER" id="PTHR42693:SF11">
    <property type="entry name" value="ARYLSULFATASE A"/>
    <property type="match status" value="1"/>
</dbReference>
<evidence type="ECO:0000256" key="7">
    <source>
        <dbReference type="ARBA" id="ARBA00023180"/>
    </source>
</evidence>
<dbReference type="PROSITE" id="PS00149">
    <property type="entry name" value="SULFATASE_2"/>
    <property type="match status" value="1"/>
</dbReference>
<evidence type="ECO:0000313" key="10">
    <source>
        <dbReference type="Proteomes" id="UP000267585"/>
    </source>
</evidence>
<keyword evidence="10" id="KW-1185">Reference proteome</keyword>
<dbReference type="CDD" id="cd16026">
    <property type="entry name" value="GALNS_like"/>
    <property type="match status" value="1"/>
</dbReference>
<comment type="cofactor">
    <cofactor evidence="1">
        <name>Ca(2+)</name>
        <dbReference type="ChEBI" id="CHEBI:29108"/>
    </cofactor>
</comment>
<dbReference type="InterPro" id="IPR050738">
    <property type="entry name" value="Sulfatase"/>
</dbReference>
<evidence type="ECO:0000256" key="1">
    <source>
        <dbReference type="ARBA" id="ARBA00001913"/>
    </source>
</evidence>
<evidence type="ECO:0000256" key="3">
    <source>
        <dbReference type="ARBA" id="ARBA00022723"/>
    </source>
</evidence>
<feature type="domain" description="Sulfatase N-terminal" evidence="8">
    <location>
        <begin position="38"/>
        <end position="359"/>
    </location>
</feature>
<keyword evidence="6" id="KW-0106">Calcium</keyword>
<evidence type="ECO:0000256" key="2">
    <source>
        <dbReference type="ARBA" id="ARBA00008779"/>
    </source>
</evidence>
<comment type="caution">
    <text evidence="9">The sequence shown here is derived from an EMBL/GenBank/DDBJ whole genome shotgun (WGS) entry which is preliminary data.</text>
</comment>
<dbReference type="GO" id="GO:0046872">
    <property type="term" value="F:metal ion binding"/>
    <property type="evidence" value="ECO:0007669"/>
    <property type="project" value="UniProtKB-KW"/>
</dbReference>
<dbReference type="InterPro" id="IPR024607">
    <property type="entry name" value="Sulfatase_CS"/>
</dbReference>
<dbReference type="Pfam" id="PF14707">
    <property type="entry name" value="Sulfatase_C"/>
    <property type="match status" value="1"/>
</dbReference>
<evidence type="ECO:0000259" key="8">
    <source>
        <dbReference type="Pfam" id="PF00884"/>
    </source>
</evidence>
<dbReference type="FunFam" id="3.40.720.10:FF:000023">
    <property type="entry name" value="Arylsulfatase A"/>
    <property type="match status" value="1"/>
</dbReference>
<evidence type="ECO:0000256" key="6">
    <source>
        <dbReference type="ARBA" id="ARBA00022837"/>
    </source>
</evidence>
<dbReference type="RefSeq" id="WP_126162229.1">
    <property type="nucleotide sequence ID" value="NZ_RQPJ01000005.1"/>
</dbReference>
<dbReference type="AlphaFoldDB" id="A0A430K2K1"/>
<dbReference type="InterPro" id="IPR000917">
    <property type="entry name" value="Sulfatase_N"/>
</dbReference>
<protein>
    <submittedName>
        <fullName evidence="9">Arylsulfatase</fullName>
    </submittedName>
</protein>
<dbReference type="Gene3D" id="3.30.1120.10">
    <property type="match status" value="1"/>
</dbReference>
<dbReference type="SUPFAM" id="SSF53649">
    <property type="entry name" value="Alkaline phosphatase-like"/>
    <property type="match status" value="1"/>
</dbReference>
<keyword evidence="4" id="KW-0732">Signal</keyword>
<proteinExistence type="inferred from homology"/>
<dbReference type="PANTHER" id="PTHR42693">
    <property type="entry name" value="ARYLSULFATASE FAMILY MEMBER"/>
    <property type="match status" value="1"/>
</dbReference>
<gene>
    <name evidence="9" type="ORF">EHW67_09900</name>
</gene>
<keyword evidence="3" id="KW-0479">Metal-binding</keyword>
<name>A0A430K2K1_9FLAO</name>
<comment type="similarity">
    <text evidence="2">Belongs to the sulfatase family.</text>
</comment>
<organism evidence="9 10">
    <name type="scientific">Arenibacter aquaticus</name>
    <dbReference type="NCBI Taxonomy" id="2489054"/>
    <lineage>
        <taxon>Bacteria</taxon>
        <taxon>Pseudomonadati</taxon>
        <taxon>Bacteroidota</taxon>
        <taxon>Flavobacteriia</taxon>
        <taxon>Flavobacteriales</taxon>
        <taxon>Flavobacteriaceae</taxon>
        <taxon>Arenibacter</taxon>
    </lineage>
</organism>
<evidence type="ECO:0000256" key="5">
    <source>
        <dbReference type="ARBA" id="ARBA00022801"/>
    </source>
</evidence>
<dbReference type="PROSITE" id="PS00523">
    <property type="entry name" value="SULFATASE_1"/>
    <property type="match status" value="1"/>
</dbReference>
<keyword evidence="5" id="KW-0378">Hydrolase</keyword>
<reference evidence="9 10" key="1">
    <citation type="submission" date="2018-11" db="EMBL/GenBank/DDBJ databases">
        <title>Arenibacter aquaticus sp.nov., a marine bacterium isolated from surface seawater in the South China Sea.</title>
        <authorList>
            <person name="Guo J."/>
            <person name="Sun J."/>
        </authorList>
    </citation>
    <scope>NUCLEOTIDE SEQUENCE [LARGE SCALE GENOMIC DNA]</scope>
    <source>
        <strain evidence="9 10">GUO666</strain>
    </source>
</reference>
<dbReference type="Proteomes" id="UP000267585">
    <property type="component" value="Unassembled WGS sequence"/>
</dbReference>
<sequence length="473" mass="52561">MNTKRCGIKGFLKTIFTLLLITVSNGLGYSQENLGNSPNFIIIFADDLGYGDLGTYGHPTIKTPNLDQMAAEGQKWTNFYVGASVCTPSRAALLTGRLPVRSGMASDVKRVLFPNSKYGLPNSEITLAEQLKTVGYTSACIGKWHLGHKEEYLPTHNGFDYYYGIPYSNDMDFVGDYEVKRRTKGNLPTENYNVPLMRNTKIIERPANQNTITKRYTEETIDYIKKNKNKPFFIYLAHNLPHIPLFASDEFLGKSERGLYGDVVEEIDHGIGQIISTLKEEGLDKNTIVVFTSDNGPWLSYGVNGGSAGLLKAGKGMTWEGGMREPCIFWSPSNIEPAVVSQLGTTMDLFSTFSALAGAEMPKDRIMDGFDLSGTLLEGKPTPRNSVFYYRGTQLYAARLGDYKAHYITEGSYGQFGKKEVHDPPILYNLSVDPSENFDLSASHPEIIAKINAVVKEHRSKMVKGKDQLVAKE</sequence>